<feature type="transmembrane region" description="Helical" evidence="9">
    <location>
        <begin position="187"/>
        <end position="203"/>
    </location>
</feature>
<reference evidence="11" key="1">
    <citation type="submission" date="2019-08" db="EMBL/GenBank/DDBJ databases">
        <title>The genome of the North American firefly Photinus pyralis.</title>
        <authorList>
            <consortium name="Photinus pyralis genome working group"/>
            <person name="Fallon T.R."/>
            <person name="Sander Lower S.E."/>
            <person name="Weng J.-K."/>
        </authorList>
    </citation>
    <scope>NUCLEOTIDE SEQUENCE</scope>
    <source>
        <strain evidence="11">TRF0915ILg1</strain>
        <tissue evidence="11">Whole body</tissue>
    </source>
</reference>
<keyword evidence="4 9" id="KW-1133">Transmembrane helix</keyword>
<proteinExistence type="inferred from homology"/>
<dbReference type="PANTHER" id="PTHR48021:SF1">
    <property type="entry name" value="GH07001P-RELATED"/>
    <property type="match status" value="1"/>
</dbReference>
<dbReference type="AlphaFoldDB" id="A0A8K0CBU6"/>
<feature type="transmembrane region" description="Helical" evidence="9">
    <location>
        <begin position="30"/>
        <end position="52"/>
    </location>
</feature>
<evidence type="ECO:0000313" key="11">
    <source>
        <dbReference type="EMBL" id="KAF2883249.1"/>
    </source>
</evidence>
<dbReference type="Gene3D" id="1.20.1250.20">
    <property type="entry name" value="MFS general substrate transporter like domains"/>
    <property type="match status" value="1"/>
</dbReference>
<feature type="transmembrane region" description="Helical" evidence="9">
    <location>
        <begin position="406"/>
        <end position="427"/>
    </location>
</feature>
<dbReference type="Pfam" id="PF00083">
    <property type="entry name" value="Sugar_tr"/>
    <property type="match status" value="1"/>
</dbReference>
<evidence type="ECO:0000256" key="6">
    <source>
        <dbReference type="ARBA" id="ARBA00023180"/>
    </source>
</evidence>
<feature type="transmembrane region" description="Helical" evidence="9">
    <location>
        <begin position="160"/>
        <end position="181"/>
    </location>
</feature>
<dbReference type="SUPFAM" id="SSF103473">
    <property type="entry name" value="MFS general substrate transporter"/>
    <property type="match status" value="1"/>
</dbReference>
<protein>
    <recommendedName>
        <fullName evidence="10">Major facilitator superfamily (MFS) profile domain-containing protein</fullName>
    </recommendedName>
</protein>
<evidence type="ECO:0000313" key="12">
    <source>
        <dbReference type="Proteomes" id="UP000801492"/>
    </source>
</evidence>
<accession>A0A8K0CBU6</accession>
<feature type="domain" description="Major facilitator superfamily (MFS) profile" evidence="10">
    <location>
        <begin position="28"/>
        <end position="461"/>
    </location>
</feature>
<evidence type="ECO:0000256" key="9">
    <source>
        <dbReference type="SAM" id="Phobius"/>
    </source>
</evidence>
<dbReference type="PROSITE" id="PS00216">
    <property type="entry name" value="SUGAR_TRANSPORT_1"/>
    <property type="match status" value="1"/>
</dbReference>
<comment type="caution">
    <text evidence="11">The sequence shown here is derived from an EMBL/GenBank/DDBJ whole genome shotgun (WGS) entry which is preliminary data.</text>
</comment>
<dbReference type="PANTHER" id="PTHR48021">
    <property type="match status" value="1"/>
</dbReference>
<keyword evidence="2" id="KW-1003">Cell membrane</keyword>
<comment type="similarity">
    <text evidence="7">Belongs to the major facilitator superfamily. Sugar transporter (TC 2.A.1.1) family. Trehalose transporter subfamily.</text>
</comment>
<feature type="transmembrane region" description="Helical" evidence="9">
    <location>
        <begin position="332"/>
        <end position="353"/>
    </location>
</feature>
<feature type="region of interest" description="Disordered" evidence="8">
    <location>
        <begin position="1"/>
        <end position="22"/>
    </location>
</feature>
<feature type="transmembrane region" description="Helical" evidence="9">
    <location>
        <begin position="267"/>
        <end position="290"/>
    </location>
</feature>
<feature type="transmembrane region" description="Helical" evidence="9">
    <location>
        <begin position="439"/>
        <end position="457"/>
    </location>
</feature>
<dbReference type="PROSITE" id="PS50850">
    <property type="entry name" value="MFS"/>
    <property type="match status" value="1"/>
</dbReference>
<feature type="transmembrane region" description="Helical" evidence="9">
    <location>
        <begin position="373"/>
        <end position="394"/>
    </location>
</feature>
<feature type="transmembrane region" description="Helical" evidence="9">
    <location>
        <begin position="101"/>
        <end position="120"/>
    </location>
</feature>
<dbReference type="EMBL" id="VTPC01090522">
    <property type="protein sequence ID" value="KAF2883249.1"/>
    <property type="molecule type" value="Genomic_DNA"/>
</dbReference>
<evidence type="ECO:0000256" key="8">
    <source>
        <dbReference type="SAM" id="MobiDB-lite"/>
    </source>
</evidence>
<dbReference type="PROSITE" id="PS00217">
    <property type="entry name" value="SUGAR_TRANSPORT_2"/>
    <property type="match status" value="1"/>
</dbReference>
<evidence type="ECO:0000256" key="2">
    <source>
        <dbReference type="ARBA" id="ARBA00022475"/>
    </source>
</evidence>
<organism evidence="11 12">
    <name type="scientific">Ignelater luminosus</name>
    <name type="common">Cucubano</name>
    <name type="synonym">Pyrophorus luminosus</name>
    <dbReference type="NCBI Taxonomy" id="2038154"/>
    <lineage>
        <taxon>Eukaryota</taxon>
        <taxon>Metazoa</taxon>
        <taxon>Ecdysozoa</taxon>
        <taxon>Arthropoda</taxon>
        <taxon>Hexapoda</taxon>
        <taxon>Insecta</taxon>
        <taxon>Pterygota</taxon>
        <taxon>Neoptera</taxon>
        <taxon>Endopterygota</taxon>
        <taxon>Coleoptera</taxon>
        <taxon>Polyphaga</taxon>
        <taxon>Elateriformia</taxon>
        <taxon>Elateroidea</taxon>
        <taxon>Elateridae</taxon>
        <taxon>Agrypninae</taxon>
        <taxon>Pyrophorini</taxon>
        <taxon>Ignelater</taxon>
    </lineage>
</organism>
<gene>
    <name evidence="11" type="ORF">ILUMI_22919</name>
</gene>
<keyword evidence="6" id="KW-0325">Glycoprotein</keyword>
<dbReference type="InterPro" id="IPR036259">
    <property type="entry name" value="MFS_trans_sf"/>
</dbReference>
<dbReference type="PRINTS" id="PR00171">
    <property type="entry name" value="SUGRTRNSPORT"/>
</dbReference>
<dbReference type="GO" id="GO:0022857">
    <property type="term" value="F:transmembrane transporter activity"/>
    <property type="evidence" value="ECO:0007669"/>
    <property type="project" value="InterPro"/>
</dbReference>
<dbReference type="InterPro" id="IPR005829">
    <property type="entry name" value="Sugar_transporter_CS"/>
</dbReference>
<dbReference type="Proteomes" id="UP000801492">
    <property type="component" value="Unassembled WGS sequence"/>
</dbReference>
<evidence type="ECO:0000256" key="3">
    <source>
        <dbReference type="ARBA" id="ARBA00022692"/>
    </source>
</evidence>
<dbReference type="InterPro" id="IPR020846">
    <property type="entry name" value="MFS_dom"/>
</dbReference>
<dbReference type="InterPro" id="IPR050549">
    <property type="entry name" value="MFS_Trehalose_Transporter"/>
</dbReference>
<evidence type="ECO:0000256" key="7">
    <source>
        <dbReference type="ARBA" id="ARBA00024348"/>
    </source>
</evidence>
<feature type="transmembrane region" description="Helical" evidence="9">
    <location>
        <begin position="126"/>
        <end position="148"/>
    </location>
</feature>
<name>A0A8K0CBU6_IGNLU</name>
<evidence type="ECO:0000256" key="4">
    <source>
        <dbReference type="ARBA" id="ARBA00022989"/>
    </source>
</evidence>
<dbReference type="InterPro" id="IPR005828">
    <property type="entry name" value="MFS_sugar_transport-like"/>
</dbReference>
<dbReference type="GO" id="GO:0005886">
    <property type="term" value="C:plasma membrane"/>
    <property type="evidence" value="ECO:0007669"/>
    <property type="project" value="UniProtKB-SubCell"/>
</dbReference>
<dbReference type="OrthoDB" id="6612291at2759"/>
<evidence type="ECO:0000259" key="10">
    <source>
        <dbReference type="PROSITE" id="PS50850"/>
    </source>
</evidence>
<sequence>MNDYELGATHNKQTLSAKPPRRQGKRLPQYIATLSVSLGALATGTVQGWTGNITDELQNGNFNNIDIDSSDIKWIGSCATLGSMVMCFPNGIISEKLGRKVALLIIAALFICGWLFIVFANCTMMINIGRFITGMGSGAFLIMFPVYVSEIAEKEIRGALIIMAGYTPFGITLVYVLGYAVDAQLCTIIVTVAPFLFMIAMLFQSETPLYRIKQGKEAEARSILIRLRGDSYDVDTELKEIKAVIEEDRKNQSSFKDSLMKSNTKKALGICFSLMFFQQGGGFKAVLFYTSNIFQSSGAELDPKISTIIIGIVQIIAVVFGILVIDKLGRRIVLLLSGAVMALGLIIIGAFFTLSERQLVSLQTLSNLGFMPLLGLVLFNIAFAVGYGALPWMMCAELLPPEIKGMGTAAASTFSWLIAFLVTNLYFDIKMAIGGDSTFYVFAAICILSVVFVFFVVPETKGRSLYQIQMELSGRKHQIEGVENKGFELKSISSQKNNS</sequence>
<keyword evidence="12" id="KW-1185">Reference proteome</keyword>
<feature type="transmembrane region" description="Helical" evidence="9">
    <location>
        <begin position="72"/>
        <end position="89"/>
    </location>
</feature>
<evidence type="ECO:0000256" key="1">
    <source>
        <dbReference type="ARBA" id="ARBA00004651"/>
    </source>
</evidence>
<dbReference type="InterPro" id="IPR003663">
    <property type="entry name" value="Sugar/inositol_transpt"/>
</dbReference>
<feature type="transmembrane region" description="Helical" evidence="9">
    <location>
        <begin position="305"/>
        <end position="325"/>
    </location>
</feature>
<keyword evidence="5 9" id="KW-0472">Membrane</keyword>
<comment type="subcellular location">
    <subcellularLocation>
        <location evidence="1">Cell membrane</location>
        <topology evidence="1">Multi-pass membrane protein</topology>
    </subcellularLocation>
</comment>
<keyword evidence="3 9" id="KW-0812">Transmembrane</keyword>
<evidence type="ECO:0000256" key="5">
    <source>
        <dbReference type="ARBA" id="ARBA00023136"/>
    </source>
</evidence>
<dbReference type="FunFam" id="1.20.1250.20:FF:000055">
    <property type="entry name" value="Facilitated trehalose transporter Tret1-2 homolog"/>
    <property type="match status" value="1"/>
</dbReference>